<dbReference type="InterPro" id="IPR023299">
    <property type="entry name" value="ATPase_P-typ_cyto_dom_N"/>
</dbReference>
<dbReference type="InterPro" id="IPR027256">
    <property type="entry name" value="P-typ_ATPase_IB"/>
</dbReference>
<feature type="domain" description="HMA" evidence="19">
    <location>
        <begin position="92"/>
        <end position="155"/>
    </location>
</feature>
<dbReference type="SUPFAM" id="SSF55008">
    <property type="entry name" value="HMA, heavy metal-associated domain"/>
    <property type="match status" value="2"/>
</dbReference>
<dbReference type="CDD" id="cd07545">
    <property type="entry name" value="P-type_ATPase_Cd-like"/>
    <property type="match status" value="1"/>
</dbReference>
<evidence type="ECO:0000256" key="10">
    <source>
        <dbReference type="ARBA" id="ARBA00022741"/>
    </source>
</evidence>
<dbReference type="AlphaFoldDB" id="A0A1I6Z0B1"/>
<proteinExistence type="inferred from homology"/>
<keyword evidence="5" id="KW-1003">Cell membrane</keyword>
<dbReference type="RefSeq" id="WP_197071757.1">
    <property type="nucleotide sequence ID" value="NZ_FPAO01000004.1"/>
</dbReference>
<dbReference type="CDD" id="cd00371">
    <property type="entry name" value="HMA"/>
    <property type="match status" value="2"/>
</dbReference>
<feature type="transmembrane region" description="Helical" evidence="18">
    <location>
        <begin position="403"/>
        <end position="423"/>
    </location>
</feature>
<dbReference type="NCBIfam" id="TIGR01511">
    <property type="entry name" value="ATPase-IB1_Cu"/>
    <property type="match status" value="1"/>
</dbReference>
<dbReference type="InterPro" id="IPR036412">
    <property type="entry name" value="HAD-like_sf"/>
</dbReference>
<dbReference type="PANTHER" id="PTHR48085:SF5">
    <property type="entry name" value="CADMIUM_ZINC-TRANSPORTING ATPASE HMA4-RELATED"/>
    <property type="match status" value="1"/>
</dbReference>
<keyword evidence="12" id="KW-0067">ATP-binding</keyword>
<dbReference type="NCBIfam" id="TIGR01512">
    <property type="entry name" value="ATPase-IB2_Cd"/>
    <property type="match status" value="1"/>
</dbReference>
<dbReference type="GO" id="GO:0140581">
    <property type="term" value="F:P-type monovalent copper transporter activity"/>
    <property type="evidence" value="ECO:0007669"/>
    <property type="project" value="UniProtKB-EC"/>
</dbReference>
<evidence type="ECO:0000313" key="21">
    <source>
        <dbReference type="EMBL" id="SFT56175.1"/>
    </source>
</evidence>
<keyword evidence="16" id="KW-0406">Ion transport</keyword>
<dbReference type="PANTHER" id="PTHR48085">
    <property type="entry name" value="CADMIUM/ZINC-TRANSPORTING ATPASE HMA2-RELATED"/>
    <property type="match status" value="1"/>
</dbReference>
<gene>
    <name evidence="20" type="ORF">MESMT1_1809</name>
    <name evidence="21" type="ORF">SAMN02910340_01179</name>
</gene>
<dbReference type="EMBL" id="AP017646">
    <property type="protein sequence ID" value="BAW29739.1"/>
    <property type="molecule type" value="Genomic_DNA"/>
</dbReference>
<dbReference type="PRINTS" id="PR00941">
    <property type="entry name" value="CDATPASE"/>
</dbReference>
<keyword evidence="10" id="KW-0547">Nucleotide-binding</keyword>
<dbReference type="InterPro" id="IPR051014">
    <property type="entry name" value="Cation_Transport_ATPase_IB"/>
</dbReference>
<evidence type="ECO:0000256" key="4">
    <source>
        <dbReference type="ARBA" id="ARBA00022448"/>
    </source>
</evidence>
<dbReference type="SFLD" id="SFLDG00002">
    <property type="entry name" value="C1.7:_P-type_atpase_like"/>
    <property type="match status" value="1"/>
</dbReference>
<accession>A0A1I6Z0B1</accession>
<evidence type="ECO:0000313" key="23">
    <source>
        <dbReference type="Proteomes" id="UP000323733"/>
    </source>
</evidence>
<dbReference type="InterPro" id="IPR008250">
    <property type="entry name" value="ATPase_P-typ_transduc_dom_A_sf"/>
</dbReference>
<feature type="transmembrane region" description="Helical" evidence="18">
    <location>
        <begin position="749"/>
        <end position="768"/>
    </location>
</feature>
<dbReference type="Gene3D" id="2.70.150.10">
    <property type="entry name" value="Calcium-transporting ATPase, cytoplasmic transduction domain A"/>
    <property type="match status" value="1"/>
</dbReference>
<reference evidence="20 22" key="1">
    <citation type="submission" date="2016-09" db="EMBL/GenBank/DDBJ databases">
        <title>Complete Genome Sequence of Methanosarcina thermophila MT-1.</title>
        <authorList>
            <person name="Kouzuma A."/>
        </authorList>
    </citation>
    <scope>NUCLEOTIDE SEQUENCE [LARGE SCALE GENOMIC DNA]</scope>
    <source>
        <strain evidence="20 22">MT-1</strain>
    </source>
</reference>
<keyword evidence="17 18" id="KW-0472">Membrane</keyword>
<dbReference type="InterPro" id="IPR044492">
    <property type="entry name" value="P_typ_ATPase_HD_dom"/>
</dbReference>
<evidence type="ECO:0000256" key="18">
    <source>
        <dbReference type="SAM" id="Phobius"/>
    </source>
</evidence>
<dbReference type="FunFam" id="2.70.150.10:FF:000002">
    <property type="entry name" value="Copper-transporting ATPase 1, putative"/>
    <property type="match status" value="1"/>
</dbReference>
<protein>
    <recommendedName>
        <fullName evidence="3">P-type Cu(+) transporter</fullName>
        <ecNumber evidence="3">7.2.2.8</ecNumber>
    </recommendedName>
</protein>
<dbReference type="GO" id="GO:0005507">
    <property type="term" value="F:copper ion binding"/>
    <property type="evidence" value="ECO:0007669"/>
    <property type="project" value="InterPro"/>
</dbReference>
<comment type="subcellular location">
    <subcellularLocation>
        <location evidence="1">Cell membrane</location>
        <topology evidence="1">Multi-pass membrane protein</topology>
    </subcellularLocation>
</comment>
<evidence type="ECO:0000313" key="22">
    <source>
        <dbReference type="Proteomes" id="UP000265557"/>
    </source>
</evidence>
<dbReference type="PRINTS" id="PR00119">
    <property type="entry name" value="CATATPASE"/>
</dbReference>
<dbReference type="SUPFAM" id="SSF81653">
    <property type="entry name" value="Calcium ATPase, transduction domain A"/>
    <property type="match status" value="1"/>
</dbReference>
<dbReference type="EMBL" id="FPAO01000004">
    <property type="protein sequence ID" value="SFT56175.1"/>
    <property type="molecule type" value="Genomic_DNA"/>
</dbReference>
<keyword evidence="13" id="KW-1278">Translocase</keyword>
<comment type="similarity">
    <text evidence="2">Belongs to the cation transport ATPase (P-type) (TC 3.A.3) family. Type IB subfamily.</text>
</comment>
<dbReference type="InterPro" id="IPR018303">
    <property type="entry name" value="ATPase_P-typ_P_site"/>
</dbReference>
<evidence type="ECO:0000256" key="15">
    <source>
        <dbReference type="ARBA" id="ARBA00023008"/>
    </source>
</evidence>
<keyword evidence="23" id="KW-1185">Reference proteome</keyword>
<keyword evidence="9" id="KW-0677">Repeat</keyword>
<dbReference type="NCBIfam" id="TIGR01494">
    <property type="entry name" value="ATPase_P-type"/>
    <property type="match status" value="1"/>
</dbReference>
<keyword evidence="14 18" id="KW-1133">Transmembrane helix</keyword>
<organism evidence="21 23">
    <name type="scientific">Methanosarcina thermophila</name>
    <dbReference type="NCBI Taxonomy" id="2210"/>
    <lineage>
        <taxon>Archaea</taxon>
        <taxon>Methanobacteriati</taxon>
        <taxon>Methanobacteriota</taxon>
        <taxon>Stenosarchaea group</taxon>
        <taxon>Methanomicrobia</taxon>
        <taxon>Methanosarcinales</taxon>
        <taxon>Methanosarcinaceae</taxon>
        <taxon>Methanosarcina</taxon>
    </lineage>
</organism>
<dbReference type="NCBIfam" id="TIGR00003">
    <property type="entry name" value="copper ion binding protein"/>
    <property type="match status" value="1"/>
</dbReference>
<dbReference type="FunFam" id="3.40.50.1000:FF:000144">
    <property type="entry name" value="copper-transporting ATPase 1 isoform X2"/>
    <property type="match status" value="1"/>
</dbReference>
<dbReference type="InterPro" id="IPR001757">
    <property type="entry name" value="P_typ_ATPase"/>
</dbReference>
<evidence type="ECO:0000313" key="20">
    <source>
        <dbReference type="EMBL" id="BAW29739.1"/>
    </source>
</evidence>
<dbReference type="InterPro" id="IPR006121">
    <property type="entry name" value="HMA_dom"/>
</dbReference>
<dbReference type="GO" id="GO:0016887">
    <property type="term" value="F:ATP hydrolysis activity"/>
    <property type="evidence" value="ECO:0007669"/>
    <property type="project" value="InterPro"/>
</dbReference>
<feature type="transmembrane region" description="Helical" evidence="18">
    <location>
        <begin position="175"/>
        <end position="193"/>
    </location>
</feature>
<evidence type="ECO:0000256" key="7">
    <source>
        <dbReference type="ARBA" id="ARBA00022692"/>
    </source>
</evidence>
<dbReference type="InterPro" id="IPR017969">
    <property type="entry name" value="Heavy-metal-associated_CS"/>
</dbReference>
<evidence type="ECO:0000256" key="8">
    <source>
        <dbReference type="ARBA" id="ARBA00022723"/>
    </source>
</evidence>
<dbReference type="SUPFAM" id="SSF56784">
    <property type="entry name" value="HAD-like"/>
    <property type="match status" value="1"/>
</dbReference>
<keyword evidence="6" id="KW-0597">Phosphoprotein</keyword>
<dbReference type="Gene3D" id="3.30.70.100">
    <property type="match status" value="2"/>
</dbReference>
<feature type="domain" description="HMA" evidence="19">
    <location>
        <begin position="12"/>
        <end position="78"/>
    </location>
</feature>
<evidence type="ECO:0000256" key="11">
    <source>
        <dbReference type="ARBA" id="ARBA00022796"/>
    </source>
</evidence>
<evidence type="ECO:0000256" key="17">
    <source>
        <dbReference type="ARBA" id="ARBA00023136"/>
    </source>
</evidence>
<sequence length="798" mass="85699">MIQEAQITESIISSRFLVTGLDCADCAARVEKAVKRIPGVTNATITFPAGRLNVDYDPQQTGITQVIDKIKKLGYEAREEEKKLENTSEVFQTTDFCITGMDCADCAAKLEKRISKIPGVKKTQVNFGSSKMTVTHSGSVTEILSTIEKLGYSGKVDTGLKTKKAPVSFWKTNQYAKPTIISFIMFILGFTAGKLGAPELAVNGLFLTGILLGGFLPAKNGISVLINAWEFDMNLLMTIAVIGASFIGSFEEAAAVIFLFSFGNALQSYTLDKTRNSIQALMEITPDEALVRRGQTEIRLPVEEIKTGDHIIVRPGERIAMDGKVSAGYSTVNESSITGESIPVEKQPGDEVYAGTINGRGSLEVEVTKLARDNTISRIINMVEEAQGQRAPSQQFIDRFAKYYTPAVIILAALVATVPPLTFEQPFEKWFYEAMALLLVACPCALVISTPVSIVSAIGNAAKNGVLIKGGMYLEEAGNLSVIAFDKTGTLTEGKPQVTDIIPINGLSDKEFLAIASAIESRSEHPLAEAIVKYSKEQGAEISSVLASISTFEAIPGKGAKATVNGKTYQIGNSRLFTEQAIDIEAVENEVSRLQNEGKTVMMLGDDKRILGLIAVADTLRENSGQAVSKLKKAGIKKVIMLTGDNESTARAIATKSGVDDFRADLLPEDKVDAIKDLLAEHGKVAMVGDGVNDAPAMAISTVGIAMGAAGTDTALETADIALMADDLTKLTDTVRLSRKTLGIIKQNIIFALVIKGLILLLVIPGWLTMWLAVIGDMGSSLLVTLNAMRLLRVKHED</sequence>
<dbReference type="InterPro" id="IPR023298">
    <property type="entry name" value="ATPase_P-typ_TM_dom_sf"/>
</dbReference>
<dbReference type="SUPFAM" id="SSF81665">
    <property type="entry name" value="Calcium ATPase, transmembrane domain M"/>
    <property type="match status" value="1"/>
</dbReference>
<keyword evidence="11" id="KW-0187">Copper transport</keyword>
<dbReference type="NCBIfam" id="TIGR01525">
    <property type="entry name" value="ATPase-IB_hvy"/>
    <property type="match status" value="1"/>
</dbReference>
<evidence type="ECO:0000256" key="16">
    <source>
        <dbReference type="ARBA" id="ARBA00023065"/>
    </source>
</evidence>
<dbReference type="Gene3D" id="3.40.1110.10">
    <property type="entry name" value="Calcium-transporting ATPase, cytoplasmic domain N"/>
    <property type="match status" value="1"/>
</dbReference>
<evidence type="ECO:0000259" key="19">
    <source>
        <dbReference type="PROSITE" id="PS50846"/>
    </source>
</evidence>
<dbReference type="EC" id="7.2.2.8" evidence="3"/>
<evidence type="ECO:0000256" key="3">
    <source>
        <dbReference type="ARBA" id="ARBA00012517"/>
    </source>
</evidence>
<evidence type="ECO:0000256" key="1">
    <source>
        <dbReference type="ARBA" id="ARBA00004651"/>
    </source>
</evidence>
<dbReference type="PROSITE" id="PS50846">
    <property type="entry name" value="HMA_2"/>
    <property type="match status" value="2"/>
</dbReference>
<evidence type="ECO:0000256" key="14">
    <source>
        <dbReference type="ARBA" id="ARBA00022989"/>
    </source>
</evidence>
<dbReference type="PROSITE" id="PS01047">
    <property type="entry name" value="HMA_1"/>
    <property type="match status" value="2"/>
</dbReference>
<evidence type="ECO:0000256" key="6">
    <source>
        <dbReference type="ARBA" id="ARBA00022553"/>
    </source>
</evidence>
<dbReference type="InterPro" id="IPR036163">
    <property type="entry name" value="HMA_dom_sf"/>
</dbReference>
<dbReference type="InterPro" id="IPR006122">
    <property type="entry name" value="HMA_Cu_ion-bd"/>
</dbReference>
<evidence type="ECO:0000256" key="9">
    <source>
        <dbReference type="ARBA" id="ARBA00022737"/>
    </source>
</evidence>
<feature type="transmembrane region" description="Helical" evidence="18">
    <location>
        <begin position="238"/>
        <end position="266"/>
    </location>
</feature>
<dbReference type="Gene3D" id="3.40.50.1000">
    <property type="entry name" value="HAD superfamily/HAD-like"/>
    <property type="match status" value="1"/>
</dbReference>
<feature type="transmembrane region" description="Helical" evidence="18">
    <location>
        <begin position="435"/>
        <end position="459"/>
    </location>
</feature>
<reference evidence="21 23" key="2">
    <citation type="submission" date="2016-10" db="EMBL/GenBank/DDBJ databases">
        <authorList>
            <person name="Varghese N."/>
            <person name="Submissions S."/>
        </authorList>
    </citation>
    <scope>NUCLEOTIDE SEQUENCE [LARGE SCALE GENOMIC DNA]</scope>
    <source>
        <strain evidence="21 23">DSM 11855</strain>
    </source>
</reference>
<dbReference type="Pfam" id="PF00122">
    <property type="entry name" value="E1-E2_ATPase"/>
    <property type="match status" value="1"/>
</dbReference>
<dbReference type="Proteomes" id="UP000265557">
    <property type="component" value="Chromosome"/>
</dbReference>
<feature type="transmembrane region" description="Helical" evidence="18">
    <location>
        <begin position="200"/>
        <end position="218"/>
    </location>
</feature>
<dbReference type="InterPro" id="IPR059000">
    <property type="entry name" value="ATPase_P-type_domA"/>
</dbReference>
<dbReference type="GO" id="GO:0015086">
    <property type="term" value="F:cadmium ion transmembrane transporter activity"/>
    <property type="evidence" value="ECO:0007669"/>
    <property type="project" value="TreeGrafter"/>
</dbReference>
<evidence type="ECO:0000256" key="5">
    <source>
        <dbReference type="ARBA" id="ARBA00022475"/>
    </source>
</evidence>
<keyword evidence="7 18" id="KW-0812">Transmembrane</keyword>
<keyword evidence="8" id="KW-0479">Metal-binding</keyword>
<keyword evidence="4" id="KW-0813">Transport</keyword>
<name>A0A1I6Z0B1_METTE</name>
<dbReference type="PROSITE" id="PS00154">
    <property type="entry name" value="ATPASE_E1_E2"/>
    <property type="match status" value="1"/>
</dbReference>
<keyword evidence="15" id="KW-0186">Copper</keyword>
<dbReference type="Pfam" id="PF00702">
    <property type="entry name" value="Hydrolase"/>
    <property type="match status" value="1"/>
</dbReference>
<dbReference type="GO" id="GO:0005524">
    <property type="term" value="F:ATP binding"/>
    <property type="evidence" value="ECO:0007669"/>
    <property type="project" value="UniProtKB-KW"/>
</dbReference>
<evidence type="ECO:0000256" key="2">
    <source>
        <dbReference type="ARBA" id="ARBA00006024"/>
    </source>
</evidence>
<dbReference type="GO" id="GO:0005886">
    <property type="term" value="C:plasma membrane"/>
    <property type="evidence" value="ECO:0007669"/>
    <property type="project" value="UniProtKB-SubCell"/>
</dbReference>
<dbReference type="Proteomes" id="UP000323733">
    <property type="component" value="Unassembled WGS sequence"/>
</dbReference>
<dbReference type="SFLD" id="SFLDS00003">
    <property type="entry name" value="Haloacid_Dehalogenase"/>
    <property type="match status" value="1"/>
</dbReference>
<accession>A0A3G9CXK4</accession>
<dbReference type="SFLD" id="SFLDF00027">
    <property type="entry name" value="p-type_atpase"/>
    <property type="match status" value="1"/>
</dbReference>
<evidence type="ECO:0000256" key="13">
    <source>
        <dbReference type="ARBA" id="ARBA00022967"/>
    </source>
</evidence>
<dbReference type="Pfam" id="PF00403">
    <property type="entry name" value="HMA"/>
    <property type="match status" value="2"/>
</dbReference>
<dbReference type="InterPro" id="IPR023214">
    <property type="entry name" value="HAD_sf"/>
</dbReference>
<evidence type="ECO:0000256" key="12">
    <source>
        <dbReference type="ARBA" id="ARBA00022840"/>
    </source>
</evidence>
<dbReference type="GeneID" id="41601656"/>